<gene>
    <name evidence="1" type="ORF">JET14_12005</name>
</gene>
<evidence type="ECO:0000313" key="2">
    <source>
        <dbReference type="Proteomes" id="UP000596083"/>
    </source>
</evidence>
<dbReference type="RefSeq" id="WP_200333781.1">
    <property type="nucleotide sequence ID" value="NZ_CP066786.1"/>
</dbReference>
<dbReference type="KEGG" id="mlut:JET14_12005"/>
<name>A0A7T7HH55_9HYPH</name>
<proteinExistence type="predicted"/>
<sequence length="93" mass="9663">MALTASACSPDSPEPVIRLVSTRVDVPETSRQSCLSLMSVLPEDGGLSEEEVTNKWGQDRVAVKVCDSRRAGAVASVDNANAAAEAATGEKSD</sequence>
<protein>
    <submittedName>
        <fullName evidence="1">Uncharacterized protein</fullName>
    </submittedName>
</protein>
<organism evidence="1 2">
    <name type="scientific">Martelella lutilitoris</name>
    <dbReference type="NCBI Taxonomy" id="2583532"/>
    <lineage>
        <taxon>Bacteria</taxon>
        <taxon>Pseudomonadati</taxon>
        <taxon>Pseudomonadota</taxon>
        <taxon>Alphaproteobacteria</taxon>
        <taxon>Hyphomicrobiales</taxon>
        <taxon>Aurantimonadaceae</taxon>
        <taxon>Martelella</taxon>
    </lineage>
</organism>
<reference evidence="1 2" key="1">
    <citation type="submission" date="2020-12" db="EMBL/GenBank/DDBJ databases">
        <authorList>
            <person name="Zheng R.K."/>
            <person name="Sun C.M."/>
        </authorList>
    </citation>
    <scope>NUCLEOTIDE SEQUENCE [LARGE SCALE GENOMIC DNA]</scope>
    <source>
        <strain evidence="1 2">ZRK001</strain>
    </source>
</reference>
<accession>A0A7T7HH55</accession>
<evidence type="ECO:0000313" key="1">
    <source>
        <dbReference type="EMBL" id="QQM29062.1"/>
    </source>
</evidence>
<dbReference type="Proteomes" id="UP000596083">
    <property type="component" value="Chromosome"/>
</dbReference>
<dbReference type="AlphaFoldDB" id="A0A7T7HH55"/>
<dbReference type="EMBL" id="CP066786">
    <property type="protein sequence ID" value="QQM29062.1"/>
    <property type="molecule type" value="Genomic_DNA"/>
</dbReference>